<feature type="domain" description="MobA-like NTP transferase" evidence="8">
    <location>
        <begin position="9"/>
        <end position="166"/>
    </location>
</feature>
<evidence type="ECO:0000256" key="4">
    <source>
        <dbReference type="ARBA" id="ARBA00022741"/>
    </source>
</evidence>
<dbReference type="Proteomes" id="UP000031192">
    <property type="component" value="Unassembled WGS sequence"/>
</dbReference>
<dbReference type="GO" id="GO:0005525">
    <property type="term" value="F:GTP binding"/>
    <property type="evidence" value="ECO:0007669"/>
    <property type="project" value="UniProtKB-KW"/>
</dbReference>
<protein>
    <submittedName>
        <fullName evidence="9">Molybdenum cofactor biosynthesis protein C</fullName>
    </submittedName>
</protein>
<keyword evidence="1" id="KW-0963">Cytoplasm</keyword>
<keyword evidence="2" id="KW-0808">Transferase</keyword>
<keyword evidence="3" id="KW-0479">Metal-binding</keyword>
<dbReference type="AlphaFoldDB" id="A0A0B4H250"/>
<keyword evidence="7" id="KW-0501">Molybdenum cofactor biosynthesis</keyword>
<reference evidence="9 10" key="1">
    <citation type="journal article" date="2014" name="Proc. Natl. Acad. Sci. U.S.A.">
        <title>Trajectory and genomic determinants of fungal-pathogen speciation and host adaptation.</title>
        <authorList>
            <person name="Hu X."/>
            <person name="Xiao G."/>
            <person name="Zheng P."/>
            <person name="Shang Y."/>
            <person name="Su Y."/>
            <person name="Zhang X."/>
            <person name="Liu X."/>
            <person name="Zhan S."/>
            <person name="St Leger R.J."/>
            <person name="Wang C."/>
        </authorList>
    </citation>
    <scope>NUCLEOTIDE SEQUENCE [LARGE SCALE GENOMIC DNA]</scope>
    <source>
        <strain evidence="9 10">ARSEF 977</strain>
    </source>
</reference>
<evidence type="ECO:0000256" key="1">
    <source>
        <dbReference type="ARBA" id="ARBA00022490"/>
    </source>
</evidence>
<evidence type="ECO:0000256" key="3">
    <source>
        <dbReference type="ARBA" id="ARBA00022723"/>
    </source>
</evidence>
<evidence type="ECO:0000256" key="2">
    <source>
        <dbReference type="ARBA" id="ARBA00022679"/>
    </source>
</evidence>
<dbReference type="GO" id="GO:0016779">
    <property type="term" value="F:nucleotidyltransferase activity"/>
    <property type="evidence" value="ECO:0007669"/>
    <property type="project" value="TreeGrafter"/>
</dbReference>
<evidence type="ECO:0000259" key="8">
    <source>
        <dbReference type="Pfam" id="PF12804"/>
    </source>
</evidence>
<dbReference type="SUPFAM" id="SSF53448">
    <property type="entry name" value="Nucleotide-diphospho-sugar transferases"/>
    <property type="match status" value="1"/>
</dbReference>
<dbReference type="HOGENOM" id="CLU_055597_3_0_1"/>
<dbReference type="EMBL" id="AZNH01000024">
    <property type="protein sequence ID" value="KID86047.1"/>
    <property type="molecule type" value="Genomic_DNA"/>
</dbReference>
<keyword evidence="5" id="KW-0460">Magnesium</keyword>
<evidence type="ECO:0000313" key="9">
    <source>
        <dbReference type="EMBL" id="KID86047.1"/>
    </source>
</evidence>
<gene>
    <name evidence="9" type="ORF">MGU_06739</name>
</gene>
<evidence type="ECO:0000256" key="7">
    <source>
        <dbReference type="ARBA" id="ARBA00023150"/>
    </source>
</evidence>
<keyword evidence="6" id="KW-0342">GTP-binding</keyword>
<sequence>MDSSSFKPVLLAGGKATRMGEPKHLLSMGHGSTLLQHPFDLLHEVCPSEKVYISLAQESPPAPLLGGRKDAAKFIYDSEPNDSSESAGPAAGIIAAHRADPGAVWLVVACDYPLLTTEALRYVCEAYSSPVTCFRNTTGYCEPLVGVCSPLALEALEKEVANGARSPAAVVKKLDGRTVSPPLGCENWLFNVNTKNDWRRALELLEARRNEDISARQLHRHPSLGYSVANDML</sequence>
<dbReference type="InterPro" id="IPR025877">
    <property type="entry name" value="MobA-like_NTP_Trfase"/>
</dbReference>
<dbReference type="CDD" id="cd02503">
    <property type="entry name" value="MobA"/>
    <property type="match status" value="1"/>
</dbReference>
<dbReference type="GO" id="GO:0006777">
    <property type="term" value="P:Mo-molybdopterin cofactor biosynthetic process"/>
    <property type="evidence" value="ECO:0007669"/>
    <property type="project" value="UniProtKB-KW"/>
</dbReference>
<dbReference type="InterPro" id="IPR013482">
    <property type="entry name" value="Molybde_CF_guanTrfase"/>
</dbReference>
<proteinExistence type="predicted"/>
<dbReference type="PANTHER" id="PTHR19136">
    <property type="entry name" value="MOLYBDENUM COFACTOR GUANYLYLTRANSFERASE"/>
    <property type="match status" value="1"/>
</dbReference>
<keyword evidence="10" id="KW-1185">Reference proteome</keyword>
<dbReference type="PANTHER" id="PTHR19136:SF81">
    <property type="entry name" value="MOLYBDENUM COFACTOR GUANYLYLTRANSFERASE"/>
    <property type="match status" value="1"/>
</dbReference>
<dbReference type="Pfam" id="PF12804">
    <property type="entry name" value="NTP_transf_3"/>
    <property type="match status" value="1"/>
</dbReference>
<evidence type="ECO:0000313" key="10">
    <source>
        <dbReference type="Proteomes" id="UP000031192"/>
    </source>
</evidence>
<dbReference type="InterPro" id="IPR029044">
    <property type="entry name" value="Nucleotide-diphossugar_trans"/>
</dbReference>
<keyword evidence="4" id="KW-0547">Nucleotide-binding</keyword>
<evidence type="ECO:0000256" key="5">
    <source>
        <dbReference type="ARBA" id="ARBA00022842"/>
    </source>
</evidence>
<organism evidence="9 10">
    <name type="scientific">Metarhizium guizhouense (strain ARSEF 977)</name>
    <dbReference type="NCBI Taxonomy" id="1276136"/>
    <lineage>
        <taxon>Eukaryota</taxon>
        <taxon>Fungi</taxon>
        <taxon>Dikarya</taxon>
        <taxon>Ascomycota</taxon>
        <taxon>Pezizomycotina</taxon>
        <taxon>Sordariomycetes</taxon>
        <taxon>Hypocreomycetidae</taxon>
        <taxon>Hypocreales</taxon>
        <taxon>Clavicipitaceae</taxon>
        <taxon>Metarhizium</taxon>
    </lineage>
</organism>
<accession>A0A0B4H250</accession>
<dbReference type="Gene3D" id="3.90.550.10">
    <property type="entry name" value="Spore Coat Polysaccharide Biosynthesis Protein SpsA, Chain A"/>
    <property type="match status" value="1"/>
</dbReference>
<evidence type="ECO:0000256" key="6">
    <source>
        <dbReference type="ARBA" id="ARBA00023134"/>
    </source>
</evidence>
<dbReference type="GO" id="GO:0046872">
    <property type="term" value="F:metal ion binding"/>
    <property type="evidence" value="ECO:0007669"/>
    <property type="project" value="UniProtKB-KW"/>
</dbReference>
<name>A0A0B4H250_METGA</name>
<comment type="caution">
    <text evidence="9">The sequence shown here is derived from an EMBL/GenBank/DDBJ whole genome shotgun (WGS) entry which is preliminary data.</text>
</comment>